<keyword evidence="1 2" id="KW-0238">DNA-binding</keyword>
<dbReference type="InterPro" id="IPR009057">
    <property type="entry name" value="Homeodomain-like_sf"/>
</dbReference>
<dbReference type="Proteomes" id="UP001170954">
    <property type="component" value="Unassembled WGS sequence"/>
</dbReference>
<feature type="domain" description="HTH tetR-type" evidence="3">
    <location>
        <begin position="12"/>
        <end position="72"/>
    </location>
</feature>
<evidence type="ECO:0000313" key="4">
    <source>
        <dbReference type="EMBL" id="MDM1047568.1"/>
    </source>
</evidence>
<dbReference type="SUPFAM" id="SSF46689">
    <property type="entry name" value="Homeodomain-like"/>
    <property type="match status" value="1"/>
</dbReference>
<reference evidence="4" key="1">
    <citation type="submission" date="2020-06" db="EMBL/GenBank/DDBJ databases">
        <authorList>
            <person name="Dong N."/>
        </authorList>
    </citation>
    <scope>NUCLEOTIDE SEQUENCE</scope>
    <source>
        <strain evidence="4">R1692</strain>
    </source>
</reference>
<accession>A0ABT7NK16</accession>
<dbReference type="InterPro" id="IPR050109">
    <property type="entry name" value="HTH-type_TetR-like_transc_reg"/>
</dbReference>
<dbReference type="PROSITE" id="PS50977">
    <property type="entry name" value="HTH_TETR_2"/>
    <property type="match status" value="1"/>
</dbReference>
<organism evidence="4 5">
    <name type="scientific">Sphingobacterium hotanense</name>
    <dbReference type="NCBI Taxonomy" id="649196"/>
    <lineage>
        <taxon>Bacteria</taxon>
        <taxon>Pseudomonadati</taxon>
        <taxon>Bacteroidota</taxon>
        <taxon>Sphingobacteriia</taxon>
        <taxon>Sphingobacteriales</taxon>
        <taxon>Sphingobacteriaceae</taxon>
        <taxon>Sphingobacterium</taxon>
    </lineage>
</organism>
<protein>
    <submittedName>
        <fullName evidence="4">TetR/AcrR family transcriptional regulator</fullName>
    </submittedName>
</protein>
<dbReference type="PRINTS" id="PR00455">
    <property type="entry name" value="HTHTETR"/>
</dbReference>
<keyword evidence="5" id="KW-1185">Reference proteome</keyword>
<reference evidence="4" key="2">
    <citation type="journal article" date="2022" name="Sci. Total Environ.">
        <title>Prevalence, transmission, and molecular epidemiology of tet(X)-positive bacteria among humans, animals, and environmental niches in China: An epidemiological, and genomic-based study.</title>
        <authorList>
            <person name="Dong N."/>
            <person name="Zeng Y."/>
            <person name="Cai C."/>
            <person name="Sun C."/>
            <person name="Lu J."/>
            <person name="Liu C."/>
            <person name="Zhou H."/>
            <person name="Sun Q."/>
            <person name="Shu L."/>
            <person name="Wang H."/>
            <person name="Wang Y."/>
            <person name="Wang S."/>
            <person name="Wu C."/>
            <person name="Chan E.W."/>
            <person name="Chen G."/>
            <person name="Shen Z."/>
            <person name="Chen S."/>
            <person name="Zhang R."/>
        </authorList>
    </citation>
    <scope>NUCLEOTIDE SEQUENCE</scope>
    <source>
        <strain evidence="4">R1692</strain>
    </source>
</reference>
<dbReference type="Pfam" id="PF00440">
    <property type="entry name" value="TetR_N"/>
    <property type="match status" value="1"/>
</dbReference>
<dbReference type="EMBL" id="JACAGK010000009">
    <property type="protein sequence ID" value="MDM1047568.1"/>
    <property type="molecule type" value="Genomic_DNA"/>
</dbReference>
<sequence length="209" mass="24326">MAKGRPKKELDSSTESIIKEAARKVFHQKGYAATRTRDIAEEAGLNLALLNYYFKSKEKLFEIITFETLFNFMNTLGIVFHDENSSFEEKIEALATRYIDFLSNEPDIPLFIISAVRNNPENFANKIPIKNMVLQSVFYKQFLEKKERNEISDTNPLQLLLNLMGFIIFPFIAKPIFENVTGTKEKQFQDMMNERKALIPQWVKSMIRP</sequence>
<dbReference type="InterPro" id="IPR001647">
    <property type="entry name" value="HTH_TetR"/>
</dbReference>
<dbReference type="PANTHER" id="PTHR30055:SF226">
    <property type="entry name" value="HTH-TYPE TRANSCRIPTIONAL REGULATOR PKSA"/>
    <property type="match status" value="1"/>
</dbReference>
<feature type="DNA-binding region" description="H-T-H motif" evidence="2">
    <location>
        <begin position="35"/>
        <end position="54"/>
    </location>
</feature>
<evidence type="ECO:0000259" key="3">
    <source>
        <dbReference type="PROSITE" id="PS50977"/>
    </source>
</evidence>
<proteinExistence type="predicted"/>
<dbReference type="RefSeq" id="WP_286650630.1">
    <property type="nucleotide sequence ID" value="NZ_JACAGK010000009.1"/>
</dbReference>
<gene>
    <name evidence="4" type="ORF">HX018_04840</name>
</gene>
<evidence type="ECO:0000313" key="5">
    <source>
        <dbReference type="Proteomes" id="UP001170954"/>
    </source>
</evidence>
<evidence type="ECO:0000256" key="1">
    <source>
        <dbReference type="ARBA" id="ARBA00023125"/>
    </source>
</evidence>
<comment type="caution">
    <text evidence="4">The sequence shown here is derived from an EMBL/GenBank/DDBJ whole genome shotgun (WGS) entry which is preliminary data.</text>
</comment>
<dbReference type="PANTHER" id="PTHR30055">
    <property type="entry name" value="HTH-TYPE TRANSCRIPTIONAL REGULATOR RUTR"/>
    <property type="match status" value="1"/>
</dbReference>
<name>A0ABT7NK16_9SPHI</name>
<evidence type="ECO:0000256" key="2">
    <source>
        <dbReference type="PROSITE-ProRule" id="PRU00335"/>
    </source>
</evidence>
<dbReference type="Gene3D" id="1.10.357.10">
    <property type="entry name" value="Tetracycline Repressor, domain 2"/>
    <property type="match status" value="1"/>
</dbReference>